<evidence type="ECO:0000313" key="2">
    <source>
        <dbReference type="EMBL" id="GEM89516.1"/>
    </source>
</evidence>
<evidence type="ECO:0000259" key="1">
    <source>
        <dbReference type="Pfam" id="PF01557"/>
    </source>
</evidence>
<dbReference type="Pfam" id="PF01557">
    <property type="entry name" value="FAA_hydrolase"/>
    <property type="match status" value="1"/>
</dbReference>
<proteinExistence type="predicted"/>
<sequence>MRLKRLRLEDGEASVAAWHGGQWYPLAPFEAELGAAARDLLAFLAGGEAVRARALERLERAHAEGRPPEPARDEALLPFEPTSFRDFMLYEAHAIGATKGWLKRFLPRAYRFVEIFERISGRPHAKVRPSALWYERPIHYLGNPRAFLTEGAEVPWPGYTRALDYELELGFVLARPLRDADPDEALAAIGGFFVLNDHSARDVQAAEMRSGFGPVKAKNFATGIAAEVVTPDEVLPDWQRLLGRVRLDGEVVCEGSAAGPRFDLGEAVAYASMGEPLEAGAVLATGTFPGCSALESGRWPEPGQEVTVEIDGVGRLTQRLGRPPG</sequence>
<reference evidence="2 3" key="1">
    <citation type="submission" date="2019-07" db="EMBL/GenBank/DDBJ databases">
        <title>Whole genome shotgun sequence of Oceanithermus desulfurans NBRC 100063.</title>
        <authorList>
            <person name="Hosoyama A."/>
            <person name="Uohara A."/>
            <person name="Ohji S."/>
            <person name="Ichikawa N."/>
        </authorList>
    </citation>
    <scope>NUCLEOTIDE SEQUENCE [LARGE SCALE GENOMIC DNA]</scope>
    <source>
        <strain evidence="2 3">NBRC 100063</strain>
    </source>
</reference>
<dbReference type="RefSeq" id="WP_147146403.1">
    <property type="nucleotide sequence ID" value="NZ_BJXN01000005.1"/>
</dbReference>
<gene>
    <name evidence="2" type="ORF">ODE01S_09500</name>
</gene>
<evidence type="ECO:0000313" key="3">
    <source>
        <dbReference type="Proteomes" id="UP000321827"/>
    </source>
</evidence>
<dbReference type="InterPro" id="IPR011234">
    <property type="entry name" value="Fumarylacetoacetase-like_C"/>
</dbReference>
<dbReference type="GO" id="GO:0003824">
    <property type="term" value="F:catalytic activity"/>
    <property type="evidence" value="ECO:0007669"/>
    <property type="project" value="InterPro"/>
</dbReference>
<dbReference type="Proteomes" id="UP000321827">
    <property type="component" value="Unassembled WGS sequence"/>
</dbReference>
<dbReference type="OrthoDB" id="9805307at2"/>
<dbReference type="PANTHER" id="PTHR43211:SF1">
    <property type="entry name" value="BLL6422 PROTEIN"/>
    <property type="match status" value="1"/>
</dbReference>
<dbReference type="AlphaFoldDB" id="A0A511RL26"/>
<dbReference type="EMBL" id="BJXN01000005">
    <property type="protein sequence ID" value="GEM89516.1"/>
    <property type="molecule type" value="Genomic_DNA"/>
</dbReference>
<dbReference type="SUPFAM" id="SSF56529">
    <property type="entry name" value="FAH"/>
    <property type="match status" value="1"/>
</dbReference>
<feature type="domain" description="Fumarylacetoacetase-like C-terminal" evidence="1">
    <location>
        <begin position="135"/>
        <end position="319"/>
    </location>
</feature>
<comment type="caution">
    <text evidence="2">The sequence shown here is derived from an EMBL/GenBank/DDBJ whole genome shotgun (WGS) entry which is preliminary data.</text>
</comment>
<name>A0A511RL26_9DEIN</name>
<dbReference type="InterPro" id="IPR036663">
    <property type="entry name" value="Fumarylacetoacetase_C_sf"/>
</dbReference>
<accession>A0A511RL26</accession>
<dbReference type="PANTHER" id="PTHR43211">
    <property type="entry name" value="FUMARYLACETOACETATE HYDROLASE"/>
    <property type="match status" value="1"/>
</dbReference>
<dbReference type="Gene3D" id="3.90.850.10">
    <property type="entry name" value="Fumarylacetoacetase-like, C-terminal domain"/>
    <property type="match status" value="1"/>
</dbReference>
<protein>
    <submittedName>
        <fullName evidence="2">Fumarylacetoacetase</fullName>
    </submittedName>
</protein>
<organism evidence="2 3">
    <name type="scientific">Oceanithermus desulfurans NBRC 100063</name>
    <dbReference type="NCBI Taxonomy" id="1227550"/>
    <lineage>
        <taxon>Bacteria</taxon>
        <taxon>Thermotogati</taxon>
        <taxon>Deinococcota</taxon>
        <taxon>Deinococci</taxon>
        <taxon>Thermales</taxon>
        <taxon>Thermaceae</taxon>
        <taxon>Oceanithermus</taxon>
    </lineage>
</organism>